<keyword evidence="1" id="KW-0472">Membrane</keyword>
<organism evidence="2 3">
    <name type="scientific">Glossina palpalis gambiensis</name>
    <dbReference type="NCBI Taxonomy" id="67801"/>
    <lineage>
        <taxon>Eukaryota</taxon>
        <taxon>Metazoa</taxon>
        <taxon>Ecdysozoa</taxon>
        <taxon>Arthropoda</taxon>
        <taxon>Hexapoda</taxon>
        <taxon>Insecta</taxon>
        <taxon>Pterygota</taxon>
        <taxon>Neoptera</taxon>
        <taxon>Endopterygota</taxon>
        <taxon>Diptera</taxon>
        <taxon>Brachycera</taxon>
        <taxon>Muscomorpha</taxon>
        <taxon>Hippoboscoidea</taxon>
        <taxon>Glossinidae</taxon>
        <taxon>Glossina</taxon>
    </lineage>
</organism>
<dbReference type="AlphaFoldDB" id="A0A1B0BZ36"/>
<sequence>MAFRFALVRFNNKEGSFLLRQTRTVVKPMMRSQPKSSFRPGAGFLEKPKSLLFAPDNVKKHKDNLLIIYNLPNHLSGTMGNKLSMTVMAENGDLKGLTIIIIFSLLLHEITLIIIAKRTLLCLAKFNVDFLLMIKRISHEDQRNDNDVFPFPLSLQRDSEALDFSFVLVYNTQAEAARQSSIEILQCLGFAKHNDYHPLILEQI</sequence>
<feature type="transmembrane region" description="Helical" evidence="1">
    <location>
        <begin position="96"/>
        <end position="116"/>
    </location>
</feature>
<accession>A0A1B0BZ36</accession>
<dbReference type="Proteomes" id="UP000092460">
    <property type="component" value="Unassembled WGS sequence"/>
</dbReference>
<keyword evidence="1" id="KW-0812">Transmembrane</keyword>
<evidence type="ECO:0000256" key="1">
    <source>
        <dbReference type="SAM" id="Phobius"/>
    </source>
</evidence>
<dbReference type="EnsemblMetazoa" id="GPPI044800-RA">
    <property type="protein sequence ID" value="GPPI044800-PA"/>
    <property type="gene ID" value="GPPI044800"/>
</dbReference>
<evidence type="ECO:0000313" key="2">
    <source>
        <dbReference type="EnsemblMetazoa" id="GPPI044800-PA"/>
    </source>
</evidence>
<dbReference type="VEuPathDB" id="VectorBase:GPPI044800"/>
<evidence type="ECO:0000313" key="3">
    <source>
        <dbReference type="Proteomes" id="UP000092460"/>
    </source>
</evidence>
<protein>
    <submittedName>
        <fullName evidence="2">Uncharacterized protein</fullName>
    </submittedName>
</protein>
<reference evidence="2" key="2">
    <citation type="submission" date="2020-05" db="UniProtKB">
        <authorList>
            <consortium name="EnsemblMetazoa"/>
        </authorList>
    </citation>
    <scope>IDENTIFICATION</scope>
    <source>
        <strain evidence="2">IAEA</strain>
    </source>
</reference>
<reference evidence="3" key="1">
    <citation type="submission" date="2015-01" db="EMBL/GenBank/DDBJ databases">
        <authorList>
            <person name="Aksoy S."/>
            <person name="Warren W."/>
            <person name="Wilson R.K."/>
        </authorList>
    </citation>
    <scope>NUCLEOTIDE SEQUENCE [LARGE SCALE GENOMIC DNA]</scope>
    <source>
        <strain evidence="3">IAEA</strain>
    </source>
</reference>
<proteinExistence type="predicted"/>
<keyword evidence="3" id="KW-1185">Reference proteome</keyword>
<dbReference type="EMBL" id="JXJN01022971">
    <property type="status" value="NOT_ANNOTATED_CDS"/>
    <property type="molecule type" value="Genomic_DNA"/>
</dbReference>
<name>A0A1B0BZ36_9MUSC</name>
<keyword evidence="1" id="KW-1133">Transmembrane helix</keyword>